<dbReference type="EMBL" id="MTYJ01000053">
    <property type="protein sequence ID" value="OQV18090.1"/>
    <property type="molecule type" value="Genomic_DNA"/>
</dbReference>
<dbReference type="Proteomes" id="UP000192578">
    <property type="component" value="Unassembled WGS sequence"/>
</dbReference>
<name>A0A1W0WSC7_HYPEX</name>
<protein>
    <submittedName>
        <fullName evidence="1">Uncharacterized protein</fullName>
    </submittedName>
</protein>
<sequence>MPYIAVQCGLCAALSDFRSPRPTTSRQTVKEKKPQQLGVQVRIQVREDFPRGPSHWTSPALFDCRTSSASKSGLIYRGSQGKGWRIVASLRRTGFAE</sequence>
<accession>A0A1W0WSC7</accession>
<keyword evidence="2" id="KW-1185">Reference proteome</keyword>
<gene>
    <name evidence="1" type="ORF">BV898_07861</name>
</gene>
<comment type="caution">
    <text evidence="1">The sequence shown here is derived from an EMBL/GenBank/DDBJ whole genome shotgun (WGS) entry which is preliminary data.</text>
</comment>
<evidence type="ECO:0000313" key="1">
    <source>
        <dbReference type="EMBL" id="OQV18090.1"/>
    </source>
</evidence>
<evidence type="ECO:0000313" key="2">
    <source>
        <dbReference type="Proteomes" id="UP000192578"/>
    </source>
</evidence>
<reference evidence="2" key="1">
    <citation type="submission" date="2017-01" db="EMBL/GenBank/DDBJ databases">
        <title>Comparative genomics of anhydrobiosis in the tardigrade Hypsibius dujardini.</title>
        <authorList>
            <person name="Yoshida Y."/>
            <person name="Koutsovoulos G."/>
            <person name="Laetsch D."/>
            <person name="Stevens L."/>
            <person name="Kumar S."/>
            <person name="Horikawa D."/>
            <person name="Ishino K."/>
            <person name="Komine S."/>
            <person name="Tomita M."/>
            <person name="Blaxter M."/>
            <person name="Arakawa K."/>
        </authorList>
    </citation>
    <scope>NUCLEOTIDE SEQUENCE [LARGE SCALE GENOMIC DNA]</scope>
    <source>
        <strain evidence="2">Z151</strain>
    </source>
</reference>
<organism evidence="1 2">
    <name type="scientific">Hypsibius exemplaris</name>
    <name type="common">Freshwater tardigrade</name>
    <dbReference type="NCBI Taxonomy" id="2072580"/>
    <lineage>
        <taxon>Eukaryota</taxon>
        <taxon>Metazoa</taxon>
        <taxon>Ecdysozoa</taxon>
        <taxon>Tardigrada</taxon>
        <taxon>Eutardigrada</taxon>
        <taxon>Parachela</taxon>
        <taxon>Hypsibioidea</taxon>
        <taxon>Hypsibiidae</taxon>
        <taxon>Hypsibius</taxon>
    </lineage>
</organism>
<proteinExistence type="predicted"/>
<dbReference type="AlphaFoldDB" id="A0A1W0WSC7"/>